<dbReference type="RefSeq" id="WP_279338434.1">
    <property type="nucleotide sequence ID" value="NZ_AOGK01000001.1"/>
</dbReference>
<proteinExistence type="predicted"/>
<protein>
    <submittedName>
        <fullName evidence="2">Uncharacterized protein</fullName>
    </submittedName>
</protein>
<keyword evidence="1" id="KW-0472">Membrane</keyword>
<evidence type="ECO:0000313" key="2">
    <source>
        <dbReference type="EMBL" id="MDG5973799.1"/>
    </source>
</evidence>
<dbReference type="Proteomes" id="UP001152876">
    <property type="component" value="Unassembled WGS sequence"/>
</dbReference>
<keyword evidence="1" id="KW-0812">Transmembrane</keyword>
<organism evidence="2 3">
    <name type="scientific">Hydrogenophaga taeniospiralis CCUG 15921</name>
    <dbReference type="NCBI Taxonomy" id="1281780"/>
    <lineage>
        <taxon>Bacteria</taxon>
        <taxon>Pseudomonadati</taxon>
        <taxon>Pseudomonadota</taxon>
        <taxon>Betaproteobacteria</taxon>
        <taxon>Burkholderiales</taxon>
        <taxon>Comamonadaceae</taxon>
        <taxon>Hydrogenophaga</taxon>
    </lineage>
</organism>
<dbReference type="AlphaFoldDB" id="A0A9X4NNQ3"/>
<comment type="caution">
    <text evidence="2">The sequence shown here is derived from an EMBL/GenBank/DDBJ whole genome shotgun (WGS) entry which is preliminary data.</text>
</comment>
<feature type="transmembrane region" description="Helical" evidence="1">
    <location>
        <begin position="38"/>
        <end position="60"/>
    </location>
</feature>
<evidence type="ECO:0000313" key="3">
    <source>
        <dbReference type="Proteomes" id="UP001152876"/>
    </source>
</evidence>
<dbReference type="EMBL" id="AOGK01000001">
    <property type="protein sequence ID" value="MDG5973799.1"/>
    <property type="molecule type" value="Genomic_DNA"/>
</dbReference>
<reference evidence="2" key="1">
    <citation type="submission" date="2013-01" db="EMBL/GenBank/DDBJ databases">
        <title>Genome draft of Hydrogenophaga taeniospiralis 2K1.</title>
        <authorList>
            <person name="Gomila M."/>
            <person name="Lalucat J."/>
        </authorList>
    </citation>
    <scope>NUCLEOTIDE SEQUENCE</scope>
    <source>
        <strain evidence="2">CCUG 15921</strain>
    </source>
</reference>
<gene>
    <name evidence="2" type="ORF">H010_00960</name>
</gene>
<evidence type="ECO:0000256" key="1">
    <source>
        <dbReference type="SAM" id="Phobius"/>
    </source>
</evidence>
<name>A0A9X4NNQ3_9BURK</name>
<keyword evidence="3" id="KW-1185">Reference proteome</keyword>
<accession>A0A9X4NNQ3</accession>
<sequence length="63" mass="7084">MWALYALALLLGGMVVCGLLTGETPGRQPFSRVNDPEKFWQSLSLLFLLALAAFFGARWLNRR</sequence>
<keyword evidence="1" id="KW-1133">Transmembrane helix</keyword>